<accession>A0A1I5HS17</accession>
<dbReference type="InterPro" id="IPR050266">
    <property type="entry name" value="AB_hydrolase_sf"/>
</dbReference>
<dbReference type="SUPFAM" id="SSF53474">
    <property type="entry name" value="alpha/beta-Hydrolases"/>
    <property type="match status" value="1"/>
</dbReference>
<dbReference type="GO" id="GO:0016020">
    <property type="term" value="C:membrane"/>
    <property type="evidence" value="ECO:0007669"/>
    <property type="project" value="TreeGrafter"/>
</dbReference>
<proteinExistence type="predicted"/>
<evidence type="ECO:0000259" key="1">
    <source>
        <dbReference type="Pfam" id="PF00561"/>
    </source>
</evidence>
<dbReference type="RefSeq" id="WP_091654637.1">
    <property type="nucleotide sequence ID" value="NZ_FOVW01000007.1"/>
</dbReference>
<evidence type="ECO:0000313" key="2">
    <source>
        <dbReference type="EMBL" id="SFO50631.1"/>
    </source>
</evidence>
<evidence type="ECO:0000313" key="3">
    <source>
        <dbReference type="Proteomes" id="UP000199564"/>
    </source>
</evidence>
<protein>
    <submittedName>
        <fullName evidence="2">Pimeloyl-ACP methyl ester carboxylesterase</fullName>
    </submittedName>
</protein>
<dbReference type="Pfam" id="PF00561">
    <property type="entry name" value="Abhydrolase_1"/>
    <property type="match status" value="1"/>
</dbReference>
<dbReference type="Gene3D" id="3.40.50.1820">
    <property type="entry name" value="alpha/beta hydrolase"/>
    <property type="match status" value="1"/>
</dbReference>
<reference evidence="3" key="1">
    <citation type="submission" date="2016-10" db="EMBL/GenBank/DDBJ databases">
        <authorList>
            <person name="Varghese N."/>
            <person name="Submissions S."/>
        </authorList>
    </citation>
    <scope>NUCLEOTIDE SEQUENCE [LARGE SCALE GENOMIC DNA]</scope>
    <source>
        <strain evidence="3">DSM 15282</strain>
    </source>
</reference>
<dbReference type="Proteomes" id="UP000199564">
    <property type="component" value="Unassembled WGS sequence"/>
</dbReference>
<dbReference type="PANTHER" id="PTHR43798">
    <property type="entry name" value="MONOACYLGLYCEROL LIPASE"/>
    <property type="match status" value="1"/>
</dbReference>
<organism evidence="2 3">
    <name type="scientific">Algoriphagus ornithinivorans</name>
    <dbReference type="NCBI Taxonomy" id="226506"/>
    <lineage>
        <taxon>Bacteria</taxon>
        <taxon>Pseudomonadati</taxon>
        <taxon>Bacteroidota</taxon>
        <taxon>Cytophagia</taxon>
        <taxon>Cytophagales</taxon>
        <taxon>Cyclobacteriaceae</taxon>
        <taxon>Algoriphagus</taxon>
    </lineage>
</organism>
<feature type="domain" description="AB hydrolase-1" evidence="1">
    <location>
        <begin position="22"/>
        <end position="255"/>
    </location>
</feature>
<sequence length="268" mass="30843">MRVLDSQFGSLAYKSLGEGKEVFLIFHGFGQDHRDLLPFSKILKPEQRFLFIDIFYHGKSQWKCHENPLTKSVWAEILKSLFKKEEILKFHLIGYSMGGKFSLLTYELFPENVQSMILLAPDGIKTGVLYSISSYPAYFHALFKQIVFKPRRFFSVVNGLSQIGLVESSISKFVQTQMEYRSQRAQVYFTWKTFGGIQLRLGAIIRNARKLKTPIFLFTGKYDKMVTANNLERFSSKIPHLKSHILPVGHGGLIQATVEYLNQEKLDA</sequence>
<name>A0A1I5HS17_9BACT</name>
<gene>
    <name evidence="2" type="ORF">SAMN04488519_107208</name>
</gene>
<dbReference type="AlphaFoldDB" id="A0A1I5HS17"/>
<dbReference type="PANTHER" id="PTHR43798:SF33">
    <property type="entry name" value="HYDROLASE, PUTATIVE (AFU_ORTHOLOGUE AFUA_2G14860)-RELATED"/>
    <property type="match status" value="1"/>
</dbReference>
<dbReference type="InterPro" id="IPR000073">
    <property type="entry name" value="AB_hydrolase_1"/>
</dbReference>
<keyword evidence="3" id="KW-1185">Reference proteome</keyword>
<dbReference type="STRING" id="226506.SAMN04488519_107208"/>
<dbReference type="EMBL" id="FOVW01000007">
    <property type="protein sequence ID" value="SFO50631.1"/>
    <property type="molecule type" value="Genomic_DNA"/>
</dbReference>
<dbReference type="InterPro" id="IPR029058">
    <property type="entry name" value="AB_hydrolase_fold"/>
</dbReference>